<evidence type="ECO:0000313" key="1">
    <source>
        <dbReference type="EMBL" id="HIZ75070.1"/>
    </source>
</evidence>
<evidence type="ECO:0000313" key="2">
    <source>
        <dbReference type="Proteomes" id="UP000824116"/>
    </source>
</evidence>
<dbReference type="AlphaFoldDB" id="A0A9D2GA63"/>
<reference evidence="1" key="2">
    <citation type="submission" date="2021-04" db="EMBL/GenBank/DDBJ databases">
        <authorList>
            <person name="Gilroy R."/>
        </authorList>
    </citation>
    <scope>NUCLEOTIDE SEQUENCE</scope>
    <source>
        <strain evidence="1">CHK196-3914</strain>
    </source>
</reference>
<protein>
    <submittedName>
        <fullName evidence="1">Uncharacterized protein</fullName>
    </submittedName>
</protein>
<sequence>MGKQINYYMGFKDFIKVAQFALDLGCAICRGENKKIICSDQIDIVTPSVKRYFFYLPEAGDLRVRTENGSIKNIFRRNCLN</sequence>
<proteinExistence type="predicted"/>
<gene>
    <name evidence="1" type="ORF">H9723_07510</name>
</gene>
<comment type="caution">
    <text evidence="1">The sequence shown here is derived from an EMBL/GenBank/DDBJ whole genome shotgun (WGS) entry which is preliminary data.</text>
</comment>
<reference evidence="1" key="1">
    <citation type="journal article" date="2021" name="PeerJ">
        <title>Extensive microbial diversity within the chicken gut microbiome revealed by metagenomics and culture.</title>
        <authorList>
            <person name="Gilroy R."/>
            <person name="Ravi A."/>
            <person name="Getino M."/>
            <person name="Pursley I."/>
            <person name="Horton D.L."/>
            <person name="Alikhan N.F."/>
            <person name="Baker D."/>
            <person name="Gharbi K."/>
            <person name="Hall N."/>
            <person name="Watson M."/>
            <person name="Adriaenssens E.M."/>
            <person name="Foster-Nyarko E."/>
            <person name="Jarju S."/>
            <person name="Secka A."/>
            <person name="Antonio M."/>
            <person name="Oren A."/>
            <person name="Chaudhuri R.R."/>
            <person name="La Ragione R."/>
            <person name="Hildebrand F."/>
            <person name="Pallen M.J."/>
        </authorList>
    </citation>
    <scope>NUCLEOTIDE SEQUENCE</scope>
    <source>
        <strain evidence="1">CHK196-3914</strain>
    </source>
</reference>
<dbReference type="Proteomes" id="UP000824116">
    <property type="component" value="Unassembled WGS sequence"/>
</dbReference>
<dbReference type="EMBL" id="DXAY01000177">
    <property type="protein sequence ID" value="HIZ75070.1"/>
    <property type="molecule type" value="Genomic_DNA"/>
</dbReference>
<organism evidence="1 2">
    <name type="scientific">Candidatus Mediterraneibacter stercoravium</name>
    <dbReference type="NCBI Taxonomy" id="2838685"/>
    <lineage>
        <taxon>Bacteria</taxon>
        <taxon>Bacillati</taxon>
        <taxon>Bacillota</taxon>
        <taxon>Clostridia</taxon>
        <taxon>Lachnospirales</taxon>
        <taxon>Lachnospiraceae</taxon>
        <taxon>Mediterraneibacter</taxon>
    </lineage>
</organism>
<name>A0A9D2GA63_9FIRM</name>
<accession>A0A9D2GA63</accession>